<dbReference type="InterPro" id="IPR051978">
    <property type="entry name" value="Rho-GAP_domain"/>
</dbReference>
<dbReference type="GO" id="GO:0005829">
    <property type="term" value="C:cytosol"/>
    <property type="evidence" value="ECO:0007669"/>
    <property type="project" value="TreeGrafter"/>
</dbReference>
<dbReference type="InterPro" id="IPR008936">
    <property type="entry name" value="Rho_GTPase_activation_prot"/>
</dbReference>
<dbReference type="Gene3D" id="1.10.555.10">
    <property type="entry name" value="Rho GTPase activation protein"/>
    <property type="match status" value="1"/>
</dbReference>
<evidence type="ECO:0000313" key="3">
    <source>
        <dbReference type="EMBL" id="VDD90926.1"/>
    </source>
</evidence>
<dbReference type="GO" id="GO:0008361">
    <property type="term" value="P:regulation of cell size"/>
    <property type="evidence" value="ECO:0007669"/>
    <property type="project" value="TreeGrafter"/>
</dbReference>
<feature type="region of interest" description="Disordered" evidence="1">
    <location>
        <begin position="112"/>
        <end position="147"/>
    </location>
</feature>
<dbReference type="PANTHER" id="PTHR46005">
    <property type="entry name" value="RHO GTPASE-ACTIVATING PROTEIN 190"/>
    <property type="match status" value="1"/>
</dbReference>
<sequence length="377" mass="42072">MGKLPLSDRHRDGRSRIELCFDHSDHMPLSRSKDRVHSFSAESLVHVGLGSSSSFLDQANDSEAANTDVARMSTTSRFVRKVTSSFRFRKNLSPSLTKKTCDYVDENALLGPSLTPDEPYSAPHSPQNDTSLHTSPRPHSSKETTVSGEKGFNRFAWFPSRSPRRVVAKAVPEHVNRIGVVMPCDTLESLSGREYNRVPVFVKECIEYIEKEGGLEAEGIYRVPGSQAQVAELESSFVVDGAIAFRIAKLPVNAVATALKNFLASLPEPLISYEMYNDLLPCLKYEQSEALALIASKLEKWPEANQKTFLCLGAHLARVAQHADVNNMDIRNLAKVWWPTLFRPHFDSFASMASFVTRLELAAQLLITYAAEHYENI</sequence>
<organism evidence="5">
    <name type="scientific">Enterobius vermicularis</name>
    <name type="common">Human pinworm</name>
    <dbReference type="NCBI Taxonomy" id="51028"/>
    <lineage>
        <taxon>Eukaryota</taxon>
        <taxon>Metazoa</taxon>
        <taxon>Ecdysozoa</taxon>
        <taxon>Nematoda</taxon>
        <taxon>Chromadorea</taxon>
        <taxon>Rhabditida</taxon>
        <taxon>Spirurina</taxon>
        <taxon>Oxyuridomorpha</taxon>
        <taxon>Oxyuroidea</taxon>
        <taxon>Oxyuridae</taxon>
        <taxon>Enterobius</taxon>
    </lineage>
</organism>
<dbReference type="GO" id="GO:0005096">
    <property type="term" value="F:GTPase activator activity"/>
    <property type="evidence" value="ECO:0007669"/>
    <property type="project" value="TreeGrafter"/>
</dbReference>
<gene>
    <name evidence="3" type="ORF">EVEC_LOCUS5677</name>
</gene>
<feature type="domain" description="Rho-GAP" evidence="2">
    <location>
        <begin position="185"/>
        <end position="374"/>
    </location>
</feature>
<evidence type="ECO:0000259" key="2">
    <source>
        <dbReference type="PROSITE" id="PS50238"/>
    </source>
</evidence>
<dbReference type="WBParaSite" id="EVEC_0000606601-mRNA-1">
    <property type="protein sequence ID" value="EVEC_0000606601-mRNA-1"/>
    <property type="gene ID" value="EVEC_0000606601"/>
</dbReference>
<dbReference type="PROSITE" id="PS50238">
    <property type="entry name" value="RHOGAP"/>
    <property type="match status" value="1"/>
</dbReference>
<accession>A0A0N4V714</accession>
<keyword evidence="4" id="KW-1185">Reference proteome</keyword>
<dbReference type="SUPFAM" id="SSF48350">
    <property type="entry name" value="GTPase activation domain, GAP"/>
    <property type="match status" value="1"/>
</dbReference>
<dbReference type="InterPro" id="IPR000198">
    <property type="entry name" value="RhoGAP_dom"/>
</dbReference>
<dbReference type="SMART" id="SM00324">
    <property type="entry name" value="RhoGAP"/>
    <property type="match status" value="1"/>
</dbReference>
<dbReference type="STRING" id="51028.A0A0N4V714"/>
<proteinExistence type="predicted"/>
<protein>
    <submittedName>
        <fullName evidence="5">Rho-GAP domain-containing protein</fullName>
    </submittedName>
</protein>
<dbReference type="Pfam" id="PF00620">
    <property type="entry name" value="RhoGAP"/>
    <property type="match status" value="1"/>
</dbReference>
<feature type="compositionally biased region" description="Polar residues" evidence="1">
    <location>
        <begin position="124"/>
        <end position="147"/>
    </location>
</feature>
<dbReference type="GO" id="GO:0007266">
    <property type="term" value="P:Rho protein signal transduction"/>
    <property type="evidence" value="ECO:0007669"/>
    <property type="project" value="TreeGrafter"/>
</dbReference>
<dbReference type="Proteomes" id="UP000274131">
    <property type="component" value="Unassembled WGS sequence"/>
</dbReference>
<dbReference type="GO" id="GO:0050770">
    <property type="term" value="P:regulation of axonogenesis"/>
    <property type="evidence" value="ECO:0007669"/>
    <property type="project" value="TreeGrafter"/>
</dbReference>
<evidence type="ECO:0000313" key="5">
    <source>
        <dbReference type="WBParaSite" id="EVEC_0000606601-mRNA-1"/>
    </source>
</evidence>
<dbReference type="EMBL" id="UXUI01008234">
    <property type="protein sequence ID" value="VDD90926.1"/>
    <property type="molecule type" value="Genomic_DNA"/>
</dbReference>
<dbReference type="PANTHER" id="PTHR46005:SF4">
    <property type="entry name" value="RHO GTPASE-ACTIVATING PROTEIN 190"/>
    <property type="match status" value="1"/>
</dbReference>
<reference evidence="5" key="1">
    <citation type="submission" date="2017-02" db="UniProtKB">
        <authorList>
            <consortium name="WormBaseParasite"/>
        </authorList>
    </citation>
    <scope>IDENTIFICATION</scope>
</reference>
<name>A0A0N4V714_ENTVE</name>
<dbReference type="OrthoDB" id="5873004at2759"/>
<reference evidence="3 4" key="2">
    <citation type="submission" date="2018-10" db="EMBL/GenBank/DDBJ databases">
        <authorList>
            <consortium name="Pathogen Informatics"/>
        </authorList>
    </citation>
    <scope>NUCLEOTIDE SEQUENCE [LARGE SCALE GENOMIC DNA]</scope>
</reference>
<evidence type="ECO:0000256" key="1">
    <source>
        <dbReference type="SAM" id="MobiDB-lite"/>
    </source>
</evidence>
<evidence type="ECO:0000313" key="4">
    <source>
        <dbReference type="Proteomes" id="UP000274131"/>
    </source>
</evidence>
<dbReference type="AlphaFoldDB" id="A0A0N4V714"/>